<dbReference type="PANTHER" id="PTHR39217:SF1">
    <property type="entry name" value="GLUTATHIONE SYNTHETASE"/>
    <property type="match status" value="1"/>
</dbReference>
<evidence type="ECO:0000313" key="2">
    <source>
        <dbReference type="Proteomes" id="UP001209257"/>
    </source>
</evidence>
<dbReference type="Gene3D" id="3.40.50.20">
    <property type="match status" value="1"/>
</dbReference>
<dbReference type="Gene3D" id="3.30.1490.20">
    <property type="entry name" value="ATP-grasp fold, A domain"/>
    <property type="match status" value="1"/>
</dbReference>
<dbReference type="RefSeq" id="WP_262993663.1">
    <property type="nucleotide sequence ID" value="NZ_JAOTJC010000007.1"/>
</dbReference>
<organism evidence="1 2">
    <name type="scientific">Alteromonas salexigens</name>
    <dbReference type="NCBI Taxonomy" id="2982530"/>
    <lineage>
        <taxon>Bacteria</taxon>
        <taxon>Pseudomonadati</taxon>
        <taxon>Pseudomonadota</taxon>
        <taxon>Gammaproteobacteria</taxon>
        <taxon>Alteromonadales</taxon>
        <taxon>Alteromonadaceae</taxon>
        <taxon>Alteromonas/Salinimonas group</taxon>
        <taxon>Alteromonas</taxon>
    </lineage>
</organism>
<comment type="caution">
    <text evidence="1">The sequence shown here is derived from an EMBL/GenBank/DDBJ whole genome shotgun (WGS) entry which is preliminary data.</text>
</comment>
<evidence type="ECO:0000313" key="1">
    <source>
        <dbReference type="EMBL" id="MCU7554744.1"/>
    </source>
</evidence>
<dbReference type="EMBL" id="JAOTJC010000007">
    <property type="protein sequence ID" value="MCU7554744.1"/>
    <property type="molecule type" value="Genomic_DNA"/>
</dbReference>
<protein>
    <recommendedName>
        <fullName evidence="3">Prokaryotic glutathione synthetase ATP-binding domain-containing protein</fullName>
    </recommendedName>
</protein>
<gene>
    <name evidence="1" type="ORF">OCL06_09045</name>
</gene>
<dbReference type="InterPro" id="IPR013815">
    <property type="entry name" value="ATP_grasp_subdomain_1"/>
</dbReference>
<dbReference type="PANTHER" id="PTHR39217">
    <property type="match status" value="1"/>
</dbReference>
<dbReference type="Gene3D" id="3.30.470.20">
    <property type="entry name" value="ATP-grasp fold, B domain"/>
    <property type="match status" value="1"/>
</dbReference>
<dbReference type="SUPFAM" id="SSF56059">
    <property type="entry name" value="Glutathione synthetase ATP-binding domain-like"/>
    <property type="match status" value="1"/>
</dbReference>
<proteinExistence type="predicted"/>
<accession>A0ABT2VS72</accession>
<reference evidence="2" key="1">
    <citation type="submission" date="2023-07" db="EMBL/GenBank/DDBJ databases">
        <title>Study on multiphase classification of strain Alteromonas salexigens isolated from the Yellow Sea.</title>
        <authorList>
            <person name="Sun L."/>
        </authorList>
    </citation>
    <scope>NUCLEOTIDE SEQUENCE [LARGE SCALE GENOMIC DNA]</scope>
    <source>
        <strain evidence="2">ASW11-19</strain>
    </source>
</reference>
<dbReference type="InterPro" id="IPR053191">
    <property type="entry name" value="DcsG_Biosynth_Enzyme"/>
</dbReference>
<evidence type="ECO:0008006" key="3">
    <source>
        <dbReference type="Google" id="ProtNLM"/>
    </source>
</evidence>
<keyword evidence="2" id="KW-1185">Reference proteome</keyword>
<sequence length="292" mass="33564">MPSVAFLSMDNLDDFFVYDELLIPYFEQAGWQVTSVPWRDSTDWNNFDAVIVRSPWDYQQSPASFLQCLRDIERSTAYLENPLALMEWNLEKTYLKVLQEQEVATLPTLWQCGFDLNAIEQARSRFNTNKLIVKPVLSANADDTFLLTGETAVMQQDTLSDLYQQRQIMIQPFAEAVVEAGEYSVFYCDNRYSHAILKTPKQGDFRVQEEHGGSLQAVTPDHDILAVCEQALAAMPTDSLYARVDIIRFDNHWAIMELELIEPSLYFNLDDASSPRFVEAFLSRYNRRHAGG</sequence>
<dbReference type="Proteomes" id="UP001209257">
    <property type="component" value="Unassembled WGS sequence"/>
</dbReference>
<name>A0ABT2VS72_9ALTE</name>